<dbReference type="AlphaFoldDB" id="A0A9X7J2Q3"/>
<protein>
    <submittedName>
        <fullName evidence="1">Uncharacterized protein</fullName>
    </submittedName>
</protein>
<evidence type="ECO:0000313" key="2">
    <source>
        <dbReference type="Proteomes" id="UP000239430"/>
    </source>
</evidence>
<sequence>MEPTTIESIKIAGWHLSEASELLPNGEAVLAKPQ</sequence>
<proteinExistence type="predicted"/>
<organism evidence="1 2">
    <name type="scientific">Neomoorella stamsii</name>
    <dbReference type="NCBI Taxonomy" id="1266720"/>
    <lineage>
        <taxon>Bacteria</taxon>
        <taxon>Bacillati</taxon>
        <taxon>Bacillota</taxon>
        <taxon>Clostridia</taxon>
        <taxon>Neomoorellales</taxon>
        <taxon>Neomoorellaceae</taxon>
        <taxon>Neomoorella</taxon>
    </lineage>
</organism>
<comment type="caution">
    <text evidence="1">The sequence shown here is derived from an EMBL/GenBank/DDBJ whole genome shotgun (WGS) entry which is preliminary data.</text>
</comment>
<name>A0A9X7J2Q3_9FIRM</name>
<dbReference type="EMBL" id="PVXL01000046">
    <property type="protein sequence ID" value="PRR72376.1"/>
    <property type="molecule type" value="Genomic_DNA"/>
</dbReference>
<accession>A0A9X7J2Q3</accession>
<dbReference type="Proteomes" id="UP000239430">
    <property type="component" value="Unassembled WGS sequence"/>
</dbReference>
<gene>
    <name evidence="1" type="ORF">MOST_20870</name>
</gene>
<evidence type="ECO:0000313" key="1">
    <source>
        <dbReference type="EMBL" id="PRR72376.1"/>
    </source>
</evidence>
<reference evidence="1 2" key="1">
    <citation type="submission" date="2018-03" db="EMBL/GenBank/DDBJ databases">
        <title>Genome sequence of Moorella stamsii DSM 26217.</title>
        <authorList>
            <person name="Poehlein A."/>
            <person name="Daniel R."/>
        </authorList>
    </citation>
    <scope>NUCLEOTIDE SEQUENCE [LARGE SCALE GENOMIC DNA]</scope>
    <source>
        <strain evidence="2">DSM 26217</strain>
    </source>
</reference>
<keyword evidence="2" id="KW-1185">Reference proteome</keyword>